<dbReference type="PANTHER" id="PTHR42806">
    <property type="entry name" value="GLYCINE CLEAVAGE SYSTEM P-PROTEIN"/>
    <property type="match status" value="1"/>
</dbReference>
<dbReference type="PANTHER" id="PTHR42806:SF1">
    <property type="entry name" value="GLYCINE DEHYDROGENASE (DECARBOXYLATING)"/>
    <property type="match status" value="1"/>
</dbReference>
<dbReference type="PIRSF" id="PIRSF006815">
    <property type="entry name" value="GcvPA"/>
    <property type="match status" value="1"/>
</dbReference>
<proteinExistence type="predicted"/>
<dbReference type="SUPFAM" id="SSF53383">
    <property type="entry name" value="PLP-dependent transferases"/>
    <property type="match status" value="1"/>
</dbReference>
<dbReference type="EC" id="1.4.4.2" evidence="3"/>
<evidence type="ECO:0000259" key="2">
    <source>
        <dbReference type="Pfam" id="PF02347"/>
    </source>
</evidence>
<dbReference type="InterPro" id="IPR015424">
    <property type="entry name" value="PyrdxlP-dep_Trfase"/>
</dbReference>
<evidence type="ECO:0000256" key="1">
    <source>
        <dbReference type="ARBA" id="ARBA00023002"/>
    </source>
</evidence>
<dbReference type="Pfam" id="PF02347">
    <property type="entry name" value="GDC-P"/>
    <property type="match status" value="1"/>
</dbReference>
<accession>A0A9D1L259</accession>
<dbReference type="GO" id="GO:0009116">
    <property type="term" value="P:nucleoside metabolic process"/>
    <property type="evidence" value="ECO:0007669"/>
    <property type="project" value="InterPro"/>
</dbReference>
<dbReference type="Gene3D" id="3.40.640.10">
    <property type="entry name" value="Type I PLP-dependent aspartate aminotransferase-like (Major domain)"/>
    <property type="match status" value="1"/>
</dbReference>
<organism evidence="3 4">
    <name type="scientific">Candidatus Limadaptatus stercorigallinarum</name>
    <dbReference type="NCBI Taxonomy" id="2840845"/>
    <lineage>
        <taxon>Bacteria</taxon>
        <taxon>Bacillati</taxon>
        <taxon>Bacillota</taxon>
        <taxon>Clostridia</taxon>
        <taxon>Eubacteriales</taxon>
        <taxon>Candidatus Limadaptatus</taxon>
    </lineage>
</organism>
<dbReference type="InterPro" id="IPR023010">
    <property type="entry name" value="GcvPA"/>
</dbReference>
<dbReference type="InterPro" id="IPR015421">
    <property type="entry name" value="PyrdxlP-dep_Trfase_major"/>
</dbReference>
<gene>
    <name evidence="3" type="primary">gcvPA</name>
    <name evidence="3" type="ORF">IAD51_00250</name>
</gene>
<dbReference type="InterPro" id="IPR049315">
    <property type="entry name" value="GDC-P_N"/>
</dbReference>
<keyword evidence="1 3" id="KW-0560">Oxidoreductase</keyword>
<dbReference type="InterPro" id="IPR015422">
    <property type="entry name" value="PyrdxlP-dep_Trfase_small"/>
</dbReference>
<reference evidence="3" key="1">
    <citation type="submission" date="2020-10" db="EMBL/GenBank/DDBJ databases">
        <authorList>
            <person name="Gilroy R."/>
        </authorList>
    </citation>
    <scope>NUCLEOTIDE SEQUENCE</scope>
    <source>
        <strain evidence="3">1063</strain>
    </source>
</reference>
<dbReference type="EMBL" id="DVMN01000003">
    <property type="protein sequence ID" value="HIU20662.1"/>
    <property type="molecule type" value="Genomic_DNA"/>
</dbReference>
<sequence length="431" mass="46222">MASYLSISENERKEMLSLLGIAGVADLFSDIPRELRRKKVVLSDGKSEQEVYAAFSELASRNASYRSIFRGAGCYDHYIPAAVKSVVSREEFLTSYTPYQPELSQGILQATFEFQTMMCNLTGMDVATASHYSGATAAAEACMMCADKRGKVVTFDNVNPDTLDTLRTYLSARGTELEVLPALNGTAELKEAKDFGVLYVESPNYYGLLEDVSALAAAAKAAGAKTVVGCNPLSLALFKSPGECGADVAVGDAQPFGLSMSFGGPSLGYIAAKREFMRKLPGRIVGQTADADGKRAFVLTLQTREQHIRREKATSNICSNQAHCALTAAVYLSLMGAHGLKEVALKCASGAHYLAGKLAQAGAKLFYEGEFFNEFVTVTPGKAAAISAALEKRGILGGLVLDKHRILWCCTEKNAKADMDEVVSVVKEVLC</sequence>
<dbReference type="Gene3D" id="3.90.1150.10">
    <property type="entry name" value="Aspartate Aminotransferase, domain 1"/>
    <property type="match status" value="1"/>
</dbReference>
<evidence type="ECO:0000313" key="4">
    <source>
        <dbReference type="Proteomes" id="UP000824088"/>
    </source>
</evidence>
<dbReference type="Proteomes" id="UP000824088">
    <property type="component" value="Unassembled WGS sequence"/>
</dbReference>
<protein>
    <submittedName>
        <fullName evidence="3">Aminomethyl-transferring glycine dehydrogenase subunit GcvPA</fullName>
        <ecNumber evidence="3">1.4.4.2</ecNumber>
    </submittedName>
</protein>
<reference evidence="3" key="2">
    <citation type="journal article" date="2021" name="PeerJ">
        <title>Extensive microbial diversity within the chicken gut microbiome revealed by metagenomics and culture.</title>
        <authorList>
            <person name="Gilroy R."/>
            <person name="Ravi A."/>
            <person name="Getino M."/>
            <person name="Pursley I."/>
            <person name="Horton D.L."/>
            <person name="Alikhan N.F."/>
            <person name="Baker D."/>
            <person name="Gharbi K."/>
            <person name="Hall N."/>
            <person name="Watson M."/>
            <person name="Adriaenssens E.M."/>
            <person name="Foster-Nyarko E."/>
            <person name="Jarju S."/>
            <person name="Secka A."/>
            <person name="Antonio M."/>
            <person name="Oren A."/>
            <person name="Chaudhuri R.R."/>
            <person name="La Ragione R."/>
            <person name="Hildebrand F."/>
            <person name="Pallen M.J."/>
        </authorList>
    </citation>
    <scope>NUCLEOTIDE SEQUENCE</scope>
    <source>
        <strain evidence="3">1063</strain>
    </source>
</reference>
<comment type="caution">
    <text evidence="3">The sequence shown here is derived from an EMBL/GenBank/DDBJ whole genome shotgun (WGS) entry which is preliminary data.</text>
</comment>
<dbReference type="AlphaFoldDB" id="A0A9D1L259"/>
<name>A0A9D1L259_9FIRM</name>
<feature type="domain" description="Glycine cleavage system P-protein N-terminal" evidence="2">
    <location>
        <begin position="3"/>
        <end position="425"/>
    </location>
</feature>
<evidence type="ECO:0000313" key="3">
    <source>
        <dbReference type="EMBL" id="HIU20662.1"/>
    </source>
</evidence>
<dbReference type="GO" id="GO:0004375">
    <property type="term" value="F:glycine dehydrogenase (decarboxylating) activity"/>
    <property type="evidence" value="ECO:0007669"/>
    <property type="project" value="UniProtKB-EC"/>
</dbReference>
<dbReference type="NCBIfam" id="NF001696">
    <property type="entry name" value="PRK00451.1"/>
    <property type="match status" value="1"/>
</dbReference>